<dbReference type="GO" id="GO:0005802">
    <property type="term" value="C:trans-Golgi network"/>
    <property type="evidence" value="ECO:0007669"/>
    <property type="project" value="UniProtKB-ARBA"/>
</dbReference>
<dbReference type="Proteomes" id="UP000789342">
    <property type="component" value="Unassembled WGS sequence"/>
</dbReference>
<dbReference type="SUPFAM" id="SSF48464">
    <property type="entry name" value="ENTH/VHS domain"/>
    <property type="match status" value="1"/>
</dbReference>
<dbReference type="GO" id="GO:0006895">
    <property type="term" value="P:Golgi to endosome transport"/>
    <property type="evidence" value="ECO:0007669"/>
    <property type="project" value="TreeGrafter"/>
</dbReference>
<keyword evidence="3" id="KW-0653">Protein transport</keyword>
<dbReference type="Pfam" id="PF03127">
    <property type="entry name" value="GAT"/>
    <property type="match status" value="1"/>
</dbReference>
<dbReference type="Gene3D" id="1.25.40.90">
    <property type="match status" value="1"/>
</dbReference>
<feature type="domain" description="VHS" evidence="7">
    <location>
        <begin position="330"/>
        <end position="466"/>
    </location>
</feature>
<dbReference type="InterPro" id="IPR004152">
    <property type="entry name" value="GAT_dom"/>
</dbReference>
<keyword evidence="10" id="KW-1185">Reference proteome</keyword>
<feature type="region of interest" description="Disordered" evidence="6">
    <location>
        <begin position="82"/>
        <end position="117"/>
    </location>
</feature>
<dbReference type="Gene3D" id="1.20.58.160">
    <property type="match status" value="1"/>
</dbReference>
<organism evidence="9 10">
    <name type="scientific">Acaulospora morrowiae</name>
    <dbReference type="NCBI Taxonomy" id="94023"/>
    <lineage>
        <taxon>Eukaryota</taxon>
        <taxon>Fungi</taxon>
        <taxon>Fungi incertae sedis</taxon>
        <taxon>Mucoromycota</taxon>
        <taxon>Glomeromycotina</taxon>
        <taxon>Glomeromycetes</taxon>
        <taxon>Diversisporales</taxon>
        <taxon>Acaulosporaceae</taxon>
        <taxon>Acaulospora</taxon>
    </lineage>
</organism>
<dbReference type="GO" id="GO:0043328">
    <property type="term" value="P:protein transport to vacuole involved in ubiquitin-dependent protein catabolic process via the multivesicular body sorting pathway"/>
    <property type="evidence" value="ECO:0007669"/>
    <property type="project" value="TreeGrafter"/>
</dbReference>
<feature type="compositionally biased region" description="Low complexity" evidence="6">
    <location>
        <begin position="82"/>
        <end position="94"/>
    </location>
</feature>
<dbReference type="AlphaFoldDB" id="A0A9N9CSG0"/>
<evidence type="ECO:0000256" key="5">
    <source>
        <dbReference type="ARBA" id="ARBA00053552"/>
    </source>
</evidence>
<comment type="subcellular location">
    <subcellularLocation>
        <location evidence="1">Golgi apparatus</location>
        <location evidence="1">trans-Golgi network</location>
    </subcellularLocation>
</comment>
<reference evidence="9" key="1">
    <citation type="submission" date="2021-06" db="EMBL/GenBank/DDBJ databases">
        <authorList>
            <person name="Kallberg Y."/>
            <person name="Tangrot J."/>
            <person name="Rosling A."/>
        </authorList>
    </citation>
    <scope>NUCLEOTIDE SEQUENCE</scope>
    <source>
        <strain evidence="9">CL551</strain>
    </source>
</reference>
<dbReference type="PROSITE" id="PS50179">
    <property type="entry name" value="VHS"/>
    <property type="match status" value="1"/>
</dbReference>
<dbReference type="PANTHER" id="PTHR47180:SF1">
    <property type="entry name" value="ADP-RIBOSYLATION FACTOR-BINDING PROTEIN GGA1-RELATED"/>
    <property type="match status" value="1"/>
</dbReference>
<dbReference type="GO" id="GO:0005829">
    <property type="term" value="C:cytosol"/>
    <property type="evidence" value="ECO:0007669"/>
    <property type="project" value="GOC"/>
</dbReference>
<dbReference type="SUPFAM" id="SSF89009">
    <property type="entry name" value="GAT-like domain"/>
    <property type="match status" value="1"/>
</dbReference>
<gene>
    <name evidence="9" type="ORF">AMORRO_LOCUS8194</name>
</gene>
<dbReference type="GO" id="GO:0006896">
    <property type="term" value="P:Golgi to vacuole transport"/>
    <property type="evidence" value="ECO:0007669"/>
    <property type="project" value="UniProtKB-ARBA"/>
</dbReference>
<dbReference type="InterPro" id="IPR008942">
    <property type="entry name" value="ENTH_VHS"/>
</dbReference>
<keyword evidence="2" id="KW-0813">Transport</keyword>
<keyword evidence="4" id="KW-0333">Golgi apparatus</keyword>
<dbReference type="Gene3D" id="1.20.5.170">
    <property type="match status" value="1"/>
</dbReference>
<evidence type="ECO:0000256" key="4">
    <source>
        <dbReference type="ARBA" id="ARBA00023034"/>
    </source>
</evidence>
<evidence type="ECO:0000256" key="6">
    <source>
        <dbReference type="SAM" id="MobiDB-lite"/>
    </source>
</evidence>
<evidence type="ECO:0000313" key="10">
    <source>
        <dbReference type="Proteomes" id="UP000789342"/>
    </source>
</evidence>
<dbReference type="EMBL" id="CAJVPV010006793">
    <property type="protein sequence ID" value="CAG8610436.1"/>
    <property type="molecule type" value="Genomic_DNA"/>
</dbReference>
<dbReference type="InterPro" id="IPR052653">
    <property type="entry name" value="ARF-binding"/>
</dbReference>
<feature type="compositionally biased region" description="Polar residues" evidence="6">
    <location>
        <begin position="149"/>
        <end position="167"/>
    </location>
</feature>
<dbReference type="GO" id="GO:0043130">
    <property type="term" value="F:ubiquitin binding"/>
    <property type="evidence" value="ECO:0007669"/>
    <property type="project" value="InterPro"/>
</dbReference>
<comment type="function">
    <text evidence="5">May play a role in the regulation of membrane traffic through the trans-Golgi network.</text>
</comment>
<feature type="region of interest" description="Disordered" evidence="6">
    <location>
        <begin position="147"/>
        <end position="209"/>
    </location>
</feature>
<evidence type="ECO:0000259" key="8">
    <source>
        <dbReference type="PROSITE" id="PS50909"/>
    </source>
</evidence>
<comment type="caution">
    <text evidence="9">The sequence shown here is derived from an EMBL/GenBank/DDBJ whole genome shotgun (WGS) entry which is preliminary data.</text>
</comment>
<dbReference type="FunFam" id="1.25.40.90:FF:000008">
    <property type="entry name" value="VHS domain protein"/>
    <property type="match status" value="1"/>
</dbReference>
<proteinExistence type="predicted"/>
<dbReference type="SMART" id="SM00288">
    <property type="entry name" value="VHS"/>
    <property type="match status" value="1"/>
</dbReference>
<feature type="domain" description="GAT" evidence="8">
    <location>
        <begin position="493"/>
        <end position="616"/>
    </location>
</feature>
<evidence type="ECO:0000256" key="3">
    <source>
        <dbReference type="ARBA" id="ARBA00022927"/>
    </source>
</evidence>
<evidence type="ECO:0000256" key="1">
    <source>
        <dbReference type="ARBA" id="ARBA00004601"/>
    </source>
</evidence>
<dbReference type="PROSITE" id="PS50909">
    <property type="entry name" value="GAT"/>
    <property type="match status" value="1"/>
</dbReference>
<dbReference type="CDD" id="cd16998">
    <property type="entry name" value="VHS_GGA_fungi"/>
    <property type="match status" value="1"/>
</dbReference>
<dbReference type="Pfam" id="PF00790">
    <property type="entry name" value="VHS"/>
    <property type="match status" value="1"/>
</dbReference>
<protein>
    <submittedName>
        <fullName evidence="9">4078_t:CDS:1</fullName>
    </submittedName>
</protein>
<evidence type="ECO:0000256" key="2">
    <source>
        <dbReference type="ARBA" id="ARBA00022448"/>
    </source>
</evidence>
<dbReference type="CDD" id="cd14235">
    <property type="entry name" value="GAT_GGA_fungi"/>
    <property type="match status" value="1"/>
</dbReference>
<dbReference type="PANTHER" id="PTHR47180">
    <property type="entry name" value="ADP-RIBOSYLATION FACTOR-BINDING PROTEIN GGA1-RELATED"/>
    <property type="match status" value="1"/>
</dbReference>
<evidence type="ECO:0000259" key="7">
    <source>
        <dbReference type="PROSITE" id="PS50179"/>
    </source>
</evidence>
<name>A0A9N9CSG0_9GLOM</name>
<dbReference type="OrthoDB" id="2018246at2759"/>
<evidence type="ECO:0000313" key="9">
    <source>
        <dbReference type="EMBL" id="CAG8610436.1"/>
    </source>
</evidence>
<sequence>MEDALEHTGINTSFYWKFTLIRELQERMRLMLEKAKVSDEIYKLLCEKFFHSDNNDYNFTSEDGGDRMEVISSRVRTVGNTSISENVVSSSSKSAENRGSSGKLPREEIGVISPSRHIQVLQDNQADDDSEDYYSQNPLSIEDVRISRETSQMKMSVESSRETSQLKMSVEPSKEMSQLKMSAGPSMETSATEMSAEPEPPNENLPSEMSIEPELPIKITLPEISSEFEPPMETSQSVMFTEPEPHMEILPSEMSTEKLPPQIMTTSERSKSSSSNLAVELSDSEKLSIYPNVEQSTSTSVDAADMNFGTLQIPSSVLPKPTIQAMIERACNPQLREPDLALDLEIADLINQKKQNYPRDAAFHIVKLVNHRNPTVGLLALTLLDICVKNCGYPFHLQIATTEFLNELVKGFPEKPPAIPNPIQLRILEFILEWKSTICATSRHKDDLHHIDDMFRLLLYKGYMFPELDGQSAAVLHPTETLKSPDELEEEDRAAQAAKLQELIRRGTPADLEEANELMKVMAGYDPEQKPDYKKQVNEELERVQRKTILLNEMLNNVKPGENIGNGDDLVQSCKVVQPKIQKFISEEDDSESIERLLNLNDLINTVLKKYEDISNGIFKETELSPPPPPPSTNSASESWLIDLEEDEQPQGQGQIKISDDLIGITSVPNNEQGKKGPVIDDLLGLSFN</sequence>
<dbReference type="GO" id="GO:0035091">
    <property type="term" value="F:phosphatidylinositol binding"/>
    <property type="evidence" value="ECO:0007669"/>
    <property type="project" value="InterPro"/>
</dbReference>
<dbReference type="FunFam" id="1.20.5.170:FF:000024">
    <property type="entry name" value="VHS domain-containing protein"/>
    <property type="match status" value="1"/>
</dbReference>
<dbReference type="InterPro" id="IPR038425">
    <property type="entry name" value="GAT_sf"/>
</dbReference>
<accession>A0A9N9CSG0</accession>
<dbReference type="InterPro" id="IPR002014">
    <property type="entry name" value="VHS_dom"/>
</dbReference>